<gene>
    <name evidence="1" type="ORF">UFOVP190_155</name>
</gene>
<dbReference type="EMBL" id="LR798243">
    <property type="protein sequence ID" value="CAB5214540.1"/>
    <property type="molecule type" value="Genomic_DNA"/>
</dbReference>
<organism evidence="1">
    <name type="scientific">uncultured Caudovirales phage</name>
    <dbReference type="NCBI Taxonomy" id="2100421"/>
    <lineage>
        <taxon>Viruses</taxon>
        <taxon>Duplodnaviria</taxon>
        <taxon>Heunggongvirae</taxon>
        <taxon>Uroviricota</taxon>
        <taxon>Caudoviricetes</taxon>
        <taxon>Peduoviridae</taxon>
        <taxon>Maltschvirus</taxon>
        <taxon>Maltschvirus maltsch</taxon>
    </lineage>
</organism>
<accession>A0A6J7WKE3</accession>
<proteinExistence type="predicted"/>
<evidence type="ECO:0000313" key="1">
    <source>
        <dbReference type="EMBL" id="CAB5214540.1"/>
    </source>
</evidence>
<reference evidence="1" key="1">
    <citation type="submission" date="2020-05" db="EMBL/GenBank/DDBJ databases">
        <authorList>
            <person name="Chiriac C."/>
            <person name="Salcher M."/>
            <person name="Ghai R."/>
            <person name="Kavagutti S V."/>
        </authorList>
    </citation>
    <scope>NUCLEOTIDE SEQUENCE</scope>
</reference>
<name>A0A6J7WKE3_9CAUD</name>
<sequence>MANVKKGNLTAPPQWWKHLKDWKRVFWKSERQAQKRNINKQEK</sequence>
<protein>
    <submittedName>
        <fullName evidence="1">Uncharacterized protein</fullName>
    </submittedName>
</protein>